<dbReference type="EMBL" id="GBXM01004563">
    <property type="protein sequence ID" value="JAI04015.1"/>
    <property type="molecule type" value="Transcribed_RNA"/>
</dbReference>
<protein>
    <submittedName>
        <fullName evidence="1">Uncharacterized protein</fullName>
    </submittedName>
</protein>
<reference evidence="1" key="2">
    <citation type="journal article" date="2015" name="Fish Shellfish Immunol.">
        <title>Early steps in the European eel (Anguilla anguilla)-Vibrio vulnificus interaction in the gills: Role of the RtxA13 toxin.</title>
        <authorList>
            <person name="Callol A."/>
            <person name="Pajuelo D."/>
            <person name="Ebbesson L."/>
            <person name="Teles M."/>
            <person name="MacKenzie S."/>
            <person name="Amaro C."/>
        </authorList>
    </citation>
    <scope>NUCLEOTIDE SEQUENCE</scope>
</reference>
<evidence type="ECO:0000313" key="1">
    <source>
        <dbReference type="EMBL" id="JAI04015.1"/>
    </source>
</evidence>
<accession>A0A0E9XMY2</accession>
<sequence length="33" mass="4061">MSVRQQRRQFRKGAQSYLMKLPPPISRLYRLVR</sequence>
<organism evidence="1">
    <name type="scientific">Anguilla anguilla</name>
    <name type="common">European freshwater eel</name>
    <name type="synonym">Muraena anguilla</name>
    <dbReference type="NCBI Taxonomy" id="7936"/>
    <lineage>
        <taxon>Eukaryota</taxon>
        <taxon>Metazoa</taxon>
        <taxon>Chordata</taxon>
        <taxon>Craniata</taxon>
        <taxon>Vertebrata</taxon>
        <taxon>Euteleostomi</taxon>
        <taxon>Actinopterygii</taxon>
        <taxon>Neopterygii</taxon>
        <taxon>Teleostei</taxon>
        <taxon>Anguilliformes</taxon>
        <taxon>Anguillidae</taxon>
        <taxon>Anguilla</taxon>
    </lineage>
</organism>
<dbReference type="AlphaFoldDB" id="A0A0E9XMY2"/>
<name>A0A0E9XMY2_ANGAN</name>
<proteinExistence type="predicted"/>
<reference evidence="1" key="1">
    <citation type="submission" date="2014-11" db="EMBL/GenBank/DDBJ databases">
        <authorList>
            <person name="Amaro Gonzalez C."/>
        </authorList>
    </citation>
    <scope>NUCLEOTIDE SEQUENCE</scope>
</reference>